<feature type="region of interest" description="Disordered" evidence="1">
    <location>
        <begin position="591"/>
        <end position="611"/>
    </location>
</feature>
<dbReference type="AlphaFoldDB" id="A0A9P8RPU4"/>
<dbReference type="EMBL" id="JAGPXC010000009">
    <property type="protein sequence ID" value="KAH6647096.1"/>
    <property type="molecule type" value="Genomic_DNA"/>
</dbReference>
<feature type="region of interest" description="Disordered" evidence="1">
    <location>
        <begin position="639"/>
        <end position="715"/>
    </location>
</feature>
<feature type="compositionally biased region" description="Basic residues" evidence="1">
    <location>
        <begin position="653"/>
        <end position="662"/>
    </location>
</feature>
<feature type="compositionally biased region" description="Polar residues" evidence="1">
    <location>
        <begin position="663"/>
        <end position="684"/>
    </location>
</feature>
<sequence length="715" mass="78718">MPPSASKLRATSAEFVPRPITKASNVLDATIVTRHPPDIARTDCIVGICTVPFGREGKDDLGHHIAGFLAWMSLCTEPGTNDYKQVWLSQTDLLDAVQKHNLDHVGRDVSGVAKNVTLPITVEPNAQALVGRFMSELTKKVQATRDDDDALVIIACGLTSLEQDIFLLDGQDYVATITSDSICAAIGKDVKVTFITPSVTSAGWQVNPSFTQPMTTRAEPIEFASRQCGALFSGYLISPFYGGHSTYLSKDAAGLPIQSVPVIKSPKLKAAEGKFHAELYSQLASRYLWKHSIHSFCFDEINDPWNALIGDRSGMPLAKLAKRWSNLGDVDSSASDAYDYFHFLGGAFGGNRKSQLAHLKHMFQQSLNAPGYHSNNLGEAHKHFDKLIRAAEQDETKCHILFNALEQRMSLVVLGDMITKTFGFAANFNKRCRDWSEGKWYEMAPTSIKELTNYVWGRIIANIPPMGMPYGRNLDPHKELFKVLSGPTRYIASALIMRCPAAGGRLEAAIDEMSEFLVQLINHQAKLLVMSHDVHQLGIEWAEICQVEGRIEDAKIAARTSQNDNATTTDNTQTAQLALSVLIIESSPRINQSTPRVTVHPPSPEKNSRPNDEYAYAHEREKGQATETPEPKVISIAPISPSGDADDEAHLPPHLRSRRHPVSRTTTPINSPPVSTISIPTTATLAEGPRAEPRRTPPHLRVGRKSTPVTSIKYR</sequence>
<accession>A0A9P8RPU4</accession>
<dbReference type="RefSeq" id="XP_045953610.1">
    <property type="nucleotide sequence ID" value="XM_046109000.1"/>
</dbReference>
<keyword evidence="3" id="KW-1185">Reference proteome</keyword>
<evidence type="ECO:0000256" key="1">
    <source>
        <dbReference type="SAM" id="MobiDB-lite"/>
    </source>
</evidence>
<comment type="caution">
    <text evidence="2">The sequence shown here is derived from an EMBL/GenBank/DDBJ whole genome shotgun (WGS) entry which is preliminary data.</text>
</comment>
<protein>
    <submittedName>
        <fullName evidence="2">Uncharacterized protein</fullName>
    </submittedName>
</protein>
<dbReference type="Proteomes" id="UP000758603">
    <property type="component" value="Unassembled WGS sequence"/>
</dbReference>
<gene>
    <name evidence="2" type="ORF">BKA67DRAFT_684622</name>
</gene>
<name>A0A9P8RPU4_9PEZI</name>
<dbReference type="OrthoDB" id="3000060at2759"/>
<evidence type="ECO:0000313" key="3">
    <source>
        <dbReference type="Proteomes" id="UP000758603"/>
    </source>
</evidence>
<evidence type="ECO:0000313" key="2">
    <source>
        <dbReference type="EMBL" id="KAH6647096.1"/>
    </source>
</evidence>
<organism evidence="2 3">
    <name type="scientific">Truncatella angustata</name>
    <dbReference type="NCBI Taxonomy" id="152316"/>
    <lineage>
        <taxon>Eukaryota</taxon>
        <taxon>Fungi</taxon>
        <taxon>Dikarya</taxon>
        <taxon>Ascomycota</taxon>
        <taxon>Pezizomycotina</taxon>
        <taxon>Sordariomycetes</taxon>
        <taxon>Xylariomycetidae</taxon>
        <taxon>Amphisphaeriales</taxon>
        <taxon>Sporocadaceae</taxon>
        <taxon>Truncatella</taxon>
    </lineage>
</organism>
<reference evidence="2" key="1">
    <citation type="journal article" date="2021" name="Nat. Commun.">
        <title>Genetic determinants of endophytism in the Arabidopsis root mycobiome.</title>
        <authorList>
            <person name="Mesny F."/>
            <person name="Miyauchi S."/>
            <person name="Thiergart T."/>
            <person name="Pickel B."/>
            <person name="Atanasova L."/>
            <person name="Karlsson M."/>
            <person name="Huettel B."/>
            <person name="Barry K.W."/>
            <person name="Haridas S."/>
            <person name="Chen C."/>
            <person name="Bauer D."/>
            <person name="Andreopoulos W."/>
            <person name="Pangilinan J."/>
            <person name="LaButti K."/>
            <person name="Riley R."/>
            <person name="Lipzen A."/>
            <person name="Clum A."/>
            <person name="Drula E."/>
            <person name="Henrissat B."/>
            <person name="Kohler A."/>
            <person name="Grigoriev I.V."/>
            <person name="Martin F.M."/>
            <person name="Hacquard S."/>
        </authorList>
    </citation>
    <scope>NUCLEOTIDE SEQUENCE</scope>
    <source>
        <strain evidence="2">MPI-SDFR-AT-0073</strain>
    </source>
</reference>
<proteinExistence type="predicted"/>
<dbReference type="GeneID" id="70137891"/>